<evidence type="ECO:0000256" key="6">
    <source>
        <dbReference type="ARBA" id="ARBA00022692"/>
    </source>
</evidence>
<evidence type="ECO:0000256" key="2">
    <source>
        <dbReference type="ARBA" id="ARBA00004236"/>
    </source>
</evidence>
<evidence type="ECO:0000256" key="11">
    <source>
        <dbReference type="SAM" id="Phobius"/>
    </source>
</evidence>
<evidence type="ECO:0000256" key="4">
    <source>
        <dbReference type="ARBA" id="ARBA00022553"/>
    </source>
</evidence>
<dbReference type="PROSITE" id="PS50109">
    <property type="entry name" value="HIS_KIN"/>
    <property type="match status" value="1"/>
</dbReference>
<dbReference type="Gene3D" id="1.10.287.130">
    <property type="match status" value="1"/>
</dbReference>
<evidence type="ECO:0000313" key="15">
    <source>
        <dbReference type="Proteomes" id="UP001227101"/>
    </source>
</evidence>
<sequence>MSARARILGWVLLVVLLALAGTLLATRTVLHNQLDQRLDTEISHESAKLRAYLASPDSRQPDVDALLHRYLERNLPEQHETFFSIVGGAAARRSAVEPPARLDTDRALVADLARATTPGYGTVETAVGSVRYGVLPVSVEGDPRRGALVVAEFVDHAAGQIDDVLGVMAAMSGAALVLAGLVGWLVAGRILAPVREVRLAAEQIGESDLTRRIDVRGSDDVAALGRTFNTMLDRLERAFADQREFIDDAGHELRTPITIVRGHLELMGDDPDDLAVTRRLVQDELGRVQRMVDDLLVLAKSGRPDFVHPGAVDLADLTVETLAKARPLAERVWRLDGVAETTVRADGQRLVQALLQLVANAVRHTTAEQEIAVGSAVTATSVRLWVRDTGEGVPPDSRTRIFERFKRGSNADGDDGAGLGLPIVAAIAAAHGGSVRLDSVPGRGATFTIEFPLTRVSTVEALR</sequence>
<dbReference type="SMART" id="SM00304">
    <property type="entry name" value="HAMP"/>
    <property type="match status" value="1"/>
</dbReference>
<evidence type="ECO:0000256" key="3">
    <source>
        <dbReference type="ARBA" id="ARBA00012438"/>
    </source>
</evidence>
<comment type="catalytic activity">
    <reaction evidence="1">
        <text>ATP + protein L-histidine = ADP + protein N-phospho-L-histidine.</text>
        <dbReference type="EC" id="2.7.13.3"/>
    </reaction>
</comment>
<keyword evidence="8 11" id="KW-1133">Transmembrane helix</keyword>
<dbReference type="CDD" id="cd00075">
    <property type="entry name" value="HATPase"/>
    <property type="match status" value="1"/>
</dbReference>
<dbReference type="SUPFAM" id="SSF47384">
    <property type="entry name" value="Homodimeric domain of signal transducing histidine kinase"/>
    <property type="match status" value="1"/>
</dbReference>
<keyword evidence="9" id="KW-0902">Two-component regulatory system</keyword>
<dbReference type="SUPFAM" id="SSF158472">
    <property type="entry name" value="HAMP domain-like"/>
    <property type="match status" value="1"/>
</dbReference>
<dbReference type="CDD" id="cd06225">
    <property type="entry name" value="HAMP"/>
    <property type="match status" value="1"/>
</dbReference>
<dbReference type="SUPFAM" id="SSF55874">
    <property type="entry name" value="ATPase domain of HSP90 chaperone/DNA topoisomerase II/histidine kinase"/>
    <property type="match status" value="1"/>
</dbReference>
<feature type="domain" description="HAMP" evidence="13">
    <location>
        <begin position="188"/>
        <end position="240"/>
    </location>
</feature>
<evidence type="ECO:0000259" key="13">
    <source>
        <dbReference type="PROSITE" id="PS50885"/>
    </source>
</evidence>
<keyword evidence="4" id="KW-0597">Phosphoprotein</keyword>
<feature type="domain" description="Histidine kinase" evidence="12">
    <location>
        <begin position="248"/>
        <end position="455"/>
    </location>
</feature>
<evidence type="ECO:0000256" key="10">
    <source>
        <dbReference type="ARBA" id="ARBA00023136"/>
    </source>
</evidence>
<dbReference type="InterPro" id="IPR005467">
    <property type="entry name" value="His_kinase_dom"/>
</dbReference>
<keyword evidence="15" id="KW-1185">Reference proteome</keyword>
<name>A0ABY8XSA9_9PSEU</name>
<dbReference type="CDD" id="cd00082">
    <property type="entry name" value="HisKA"/>
    <property type="match status" value="1"/>
</dbReference>
<keyword evidence="5" id="KW-0808">Transferase</keyword>
<dbReference type="Pfam" id="PF00512">
    <property type="entry name" value="HisKA"/>
    <property type="match status" value="1"/>
</dbReference>
<dbReference type="Gene3D" id="3.30.565.10">
    <property type="entry name" value="Histidine kinase-like ATPase, C-terminal domain"/>
    <property type="match status" value="1"/>
</dbReference>
<dbReference type="EMBL" id="CP127173">
    <property type="protein sequence ID" value="WIV58483.1"/>
    <property type="molecule type" value="Genomic_DNA"/>
</dbReference>
<proteinExistence type="predicted"/>
<dbReference type="InterPro" id="IPR036097">
    <property type="entry name" value="HisK_dim/P_sf"/>
</dbReference>
<evidence type="ECO:0000256" key="1">
    <source>
        <dbReference type="ARBA" id="ARBA00000085"/>
    </source>
</evidence>
<dbReference type="PANTHER" id="PTHR45436:SF5">
    <property type="entry name" value="SENSOR HISTIDINE KINASE TRCS"/>
    <property type="match status" value="1"/>
</dbReference>
<dbReference type="EC" id="2.7.13.3" evidence="3"/>
<dbReference type="InterPro" id="IPR003594">
    <property type="entry name" value="HATPase_dom"/>
</dbReference>
<evidence type="ECO:0000256" key="9">
    <source>
        <dbReference type="ARBA" id="ARBA00023012"/>
    </source>
</evidence>
<reference evidence="14 15" key="1">
    <citation type="submission" date="2023-06" db="EMBL/GenBank/DDBJ databases">
        <authorList>
            <person name="Oyuntsetseg B."/>
            <person name="Kim S.B."/>
        </authorList>
    </citation>
    <scope>NUCLEOTIDE SEQUENCE [LARGE SCALE GENOMIC DNA]</scope>
    <source>
        <strain evidence="14 15">2-2</strain>
    </source>
</reference>
<protein>
    <recommendedName>
        <fullName evidence="3">histidine kinase</fullName>
        <ecNumber evidence="3">2.7.13.3</ecNumber>
    </recommendedName>
</protein>
<evidence type="ECO:0000259" key="12">
    <source>
        <dbReference type="PROSITE" id="PS50109"/>
    </source>
</evidence>
<organism evidence="14 15">
    <name type="scientific">Amycolatopsis nalaikhensis</name>
    <dbReference type="NCBI Taxonomy" id="715472"/>
    <lineage>
        <taxon>Bacteria</taxon>
        <taxon>Bacillati</taxon>
        <taxon>Actinomycetota</taxon>
        <taxon>Actinomycetes</taxon>
        <taxon>Pseudonocardiales</taxon>
        <taxon>Pseudonocardiaceae</taxon>
        <taxon>Amycolatopsis</taxon>
    </lineage>
</organism>
<accession>A0ABY8XSA9</accession>
<keyword evidence="7 14" id="KW-0418">Kinase</keyword>
<dbReference type="PRINTS" id="PR00344">
    <property type="entry name" value="BCTRLSENSOR"/>
</dbReference>
<dbReference type="SMART" id="SM00388">
    <property type="entry name" value="HisKA"/>
    <property type="match status" value="1"/>
</dbReference>
<dbReference type="Gene3D" id="6.10.340.10">
    <property type="match status" value="1"/>
</dbReference>
<evidence type="ECO:0000256" key="5">
    <source>
        <dbReference type="ARBA" id="ARBA00022679"/>
    </source>
</evidence>
<keyword evidence="10 11" id="KW-0472">Membrane</keyword>
<gene>
    <name evidence="14" type="ORF">QP939_07570</name>
</gene>
<evidence type="ECO:0000256" key="8">
    <source>
        <dbReference type="ARBA" id="ARBA00022989"/>
    </source>
</evidence>
<comment type="subcellular location">
    <subcellularLocation>
        <location evidence="2">Cell membrane</location>
    </subcellularLocation>
</comment>
<dbReference type="InterPro" id="IPR050428">
    <property type="entry name" value="TCS_sensor_his_kinase"/>
</dbReference>
<dbReference type="Proteomes" id="UP001227101">
    <property type="component" value="Chromosome"/>
</dbReference>
<evidence type="ECO:0000256" key="7">
    <source>
        <dbReference type="ARBA" id="ARBA00022777"/>
    </source>
</evidence>
<feature type="transmembrane region" description="Helical" evidence="11">
    <location>
        <begin position="164"/>
        <end position="187"/>
    </location>
</feature>
<dbReference type="PROSITE" id="PS50885">
    <property type="entry name" value="HAMP"/>
    <property type="match status" value="1"/>
</dbReference>
<dbReference type="Pfam" id="PF00672">
    <property type="entry name" value="HAMP"/>
    <property type="match status" value="1"/>
</dbReference>
<dbReference type="GO" id="GO:0016301">
    <property type="term" value="F:kinase activity"/>
    <property type="evidence" value="ECO:0007669"/>
    <property type="project" value="UniProtKB-KW"/>
</dbReference>
<dbReference type="SMART" id="SM00387">
    <property type="entry name" value="HATPase_c"/>
    <property type="match status" value="1"/>
</dbReference>
<dbReference type="Pfam" id="PF02518">
    <property type="entry name" value="HATPase_c"/>
    <property type="match status" value="1"/>
</dbReference>
<dbReference type="InterPro" id="IPR003660">
    <property type="entry name" value="HAMP_dom"/>
</dbReference>
<evidence type="ECO:0000313" key="14">
    <source>
        <dbReference type="EMBL" id="WIV58483.1"/>
    </source>
</evidence>
<dbReference type="InterPro" id="IPR003661">
    <property type="entry name" value="HisK_dim/P_dom"/>
</dbReference>
<dbReference type="PANTHER" id="PTHR45436">
    <property type="entry name" value="SENSOR HISTIDINE KINASE YKOH"/>
    <property type="match status" value="1"/>
</dbReference>
<dbReference type="RefSeq" id="WP_285455865.1">
    <property type="nucleotide sequence ID" value="NZ_CP127173.1"/>
</dbReference>
<dbReference type="InterPro" id="IPR036890">
    <property type="entry name" value="HATPase_C_sf"/>
</dbReference>
<keyword evidence="6 11" id="KW-0812">Transmembrane</keyword>
<dbReference type="InterPro" id="IPR004358">
    <property type="entry name" value="Sig_transdc_His_kin-like_C"/>
</dbReference>